<dbReference type="EMBL" id="JAUHPW010000008">
    <property type="protein sequence ID" value="MDN4476382.1"/>
    <property type="molecule type" value="Genomic_DNA"/>
</dbReference>
<gene>
    <name evidence="2" type="ORF">QQX09_10995</name>
</gene>
<feature type="region of interest" description="Disordered" evidence="1">
    <location>
        <begin position="226"/>
        <end position="289"/>
    </location>
</feature>
<dbReference type="RefSeq" id="WP_301134610.1">
    <property type="nucleotide sequence ID" value="NZ_JAUHPW010000008.1"/>
</dbReference>
<dbReference type="Proteomes" id="UP001172728">
    <property type="component" value="Unassembled WGS sequence"/>
</dbReference>
<keyword evidence="3" id="KW-1185">Reference proteome</keyword>
<proteinExistence type="predicted"/>
<comment type="caution">
    <text evidence="2">The sequence shown here is derived from an EMBL/GenBank/DDBJ whole genome shotgun (WGS) entry which is preliminary data.</text>
</comment>
<accession>A0ABT8GBE8</accession>
<reference evidence="2" key="1">
    <citation type="submission" date="2023-06" db="EMBL/GenBank/DDBJ databases">
        <title>Sysu t00192.</title>
        <authorList>
            <person name="Gao L."/>
            <person name="Fang B.-Z."/>
            <person name="Li W.-J."/>
        </authorList>
    </citation>
    <scope>NUCLEOTIDE SEQUENCE</scope>
    <source>
        <strain evidence="2">SYSU T00192</strain>
    </source>
</reference>
<sequence>MKLSDALRGAADRAPLDGLAIDTRRAQRRVTTQRGLRTGSGGVLAGGMVVVLGFGISGAVSGSSASSGDDATRDEAAAVTEDSAGGFAGEADGGEMAGSSALAWGLCGQELPFLDSTGAPVELEATVTGEPAVGEELAVTATTTVVTGGSFETFGLDGVVLWDGIVVGTLGSGDVDGVSLVDLVEGSTTSEDLGVPLENCWDGEPLPASKYELVLTQEYYATAVDEPPVVEPAEPTDPATDPATPEAVDSEEPGGGEAVDGEAGATGGDDAVVDDEAGSSVGSDATDMPGSVVAAGGPALRAIAPPVGFVVAGDAVDEPFAAYLRVDEPEPVPTTPANEDALDAATARMLYRDALAGPWDMAAGTQRWIVSGDSTGALPSTWFGCAWDGDGGFPARSAAMDLLDVAVDAPATIDVSYGWIVDGNPALTSRVANASAWDLDSFWDARSVQLALVRDGRVVAEAYPVSPYQHGDVAIAEPAIGADGAEDATIAIEPYGYSEGGLARGESVESTLLWRDVNGCWSDSGQTAVDPGTYTLLAMHYLSVGGGDLVYMDGSDEALLEEQSARDADLGGTLGSDDEPLLVEPDSTDAGEATIGGGATGSAIAPAPDVFEVYDAVDFQVWTSLGTVTVR</sequence>
<protein>
    <submittedName>
        <fullName evidence="2">Uncharacterized protein</fullName>
    </submittedName>
</protein>
<evidence type="ECO:0000313" key="3">
    <source>
        <dbReference type="Proteomes" id="UP001172728"/>
    </source>
</evidence>
<evidence type="ECO:0000313" key="2">
    <source>
        <dbReference type="EMBL" id="MDN4476382.1"/>
    </source>
</evidence>
<feature type="compositionally biased region" description="Low complexity" evidence="1">
    <location>
        <begin position="226"/>
        <end position="247"/>
    </location>
</feature>
<organism evidence="2 3">
    <name type="scientific">Demequina litoralis</name>
    <dbReference type="NCBI Taxonomy" id="3051660"/>
    <lineage>
        <taxon>Bacteria</taxon>
        <taxon>Bacillati</taxon>
        <taxon>Actinomycetota</taxon>
        <taxon>Actinomycetes</taxon>
        <taxon>Micrococcales</taxon>
        <taxon>Demequinaceae</taxon>
        <taxon>Demequina</taxon>
    </lineage>
</organism>
<evidence type="ECO:0000256" key="1">
    <source>
        <dbReference type="SAM" id="MobiDB-lite"/>
    </source>
</evidence>
<name>A0ABT8GBE8_9MICO</name>